<organism evidence="1 2">
    <name type="scientific">Lutibacter oceani</name>
    <dbReference type="NCBI Taxonomy" id="1853311"/>
    <lineage>
        <taxon>Bacteria</taxon>
        <taxon>Pseudomonadati</taxon>
        <taxon>Bacteroidota</taxon>
        <taxon>Flavobacteriia</taxon>
        <taxon>Flavobacteriales</taxon>
        <taxon>Flavobacteriaceae</taxon>
        <taxon>Lutibacter</taxon>
    </lineage>
</organism>
<keyword evidence="2" id="KW-1185">Reference proteome</keyword>
<sequence length="375" mass="42756">MKLFKKLNYVYVFAVTLLITSCQTETDNLNEEQLQNKANNYVGQEFMGDSVSKSSKTSERPILTYEHFSENNILNFYEDSNSFLNSCNPVMQIEDFEDSEVLNGWGFGTYGNIIDESSDIIADIEGSDYALFSPGSIESNVKFSTLLDNGELAWIWVYKSWPFTGAYGNQVLTSRNWIDYADDLHIEFTKSNNYSVSLELFPDSAQDITIEIYGESGLLGYSEIYGAYSGNFWGIHSSESIKEVVLKTTNILRLGIDNLSFGYCDSDNDGVPNAEDPYPYSILNEEIDIDDCYPNVENVFVSPGTTMMDEIANLISEINKQYDGENYDDLHDDFTRELSKLTYAWRKDRLITRRERSAISSCGWRVNIPESYMNQ</sequence>
<evidence type="ECO:0000313" key="1">
    <source>
        <dbReference type="EMBL" id="REE83117.1"/>
    </source>
</evidence>
<reference evidence="1 2" key="1">
    <citation type="submission" date="2018-08" db="EMBL/GenBank/DDBJ databases">
        <title>Genomic Encyclopedia of Type Strains, Phase III (KMG-III): the genomes of soil and plant-associated and newly described type strains.</title>
        <authorList>
            <person name="Whitman W."/>
        </authorList>
    </citation>
    <scope>NUCLEOTIDE SEQUENCE [LARGE SCALE GENOMIC DNA]</scope>
    <source>
        <strain evidence="1 2">325-5</strain>
    </source>
</reference>
<accession>A0A3D9RTC0</accession>
<comment type="caution">
    <text evidence="1">The sequence shown here is derived from an EMBL/GenBank/DDBJ whole genome shotgun (WGS) entry which is preliminary data.</text>
</comment>
<dbReference type="RefSeq" id="WP_115877801.1">
    <property type="nucleotide sequence ID" value="NZ_QTTQ01000009.1"/>
</dbReference>
<name>A0A3D9RTC0_9FLAO</name>
<dbReference type="EMBL" id="QTTQ01000009">
    <property type="protein sequence ID" value="REE83117.1"/>
    <property type="molecule type" value="Genomic_DNA"/>
</dbReference>
<dbReference type="OrthoDB" id="1438316at2"/>
<gene>
    <name evidence="1" type="ORF">BX611_0397</name>
</gene>
<dbReference type="PROSITE" id="PS51257">
    <property type="entry name" value="PROKAR_LIPOPROTEIN"/>
    <property type="match status" value="1"/>
</dbReference>
<protein>
    <submittedName>
        <fullName evidence="1">Uncharacterized protein</fullName>
    </submittedName>
</protein>
<evidence type="ECO:0000313" key="2">
    <source>
        <dbReference type="Proteomes" id="UP000256429"/>
    </source>
</evidence>
<dbReference type="AlphaFoldDB" id="A0A3D9RTC0"/>
<proteinExistence type="predicted"/>
<dbReference type="Proteomes" id="UP000256429">
    <property type="component" value="Unassembled WGS sequence"/>
</dbReference>